<dbReference type="InterPro" id="IPR050745">
    <property type="entry name" value="Multifunctional_regulatory"/>
</dbReference>
<keyword evidence="4" id="KW-0472">Membrane</keyword>
<dbReference type="InterPro" id="IPR002110">
    <property type="entry name" value="Ankyrin_rpt"/>
</dbReference>
<organism evidence="5 6">
    <name type="scientific">Prevotella vespertina</name>
    <dbReference type="NCBI Taxonomy" id="2608404"/>
    <lineage>
        <taxon>Bacteria</taxon>
        <taxon>Pseudomonadati</taxon>
        <taxon>Bacteroidota</taxon>
        <taxon>Bacteroidia</taxon>
        <taxon>Bacteroidales</taxon>
        <taxon>Prevotellaceae</taxon>
        <taxon>Prevotella</taxon>
    </lineage>
</organism>
<dbReference type="PROSITE" id="PS50088">
    <property type="entry name" value="ANK_REPEAT"/>
    <property type="match status" value="2"/>
</dbReference>
<feature type="transmembrane region" description="Helical" evidence="4">
    <location>
        <begin position="12"/>
        <end position="36"/>
    </location>
</feature>
<feature type="repeat" description="ANK" evidence="3">
    <location>
        <begin position="156"/>
        <end position="188"/>
    </location>
</feature>
<evidence type="ECO:0000313" key="5">
    <source>
        <dbReference type="EMBL" id="MUL28092.1"/>
    </source>
</evidence>
<evidence type="ECO:0000256" key="2">
    <source>
        <dbReference type="ARBA" id="ARBA00023043"/>
    </source>
</evidence>
<protein>
    <submittedName>
        <fullName evidence="5">Ankyrin repeat domain-containing protein</fullName>
    </submittedName>
</protein>
<feature type="repeat" description="ANK" evidence="3">
    <location>
        <begin position="248"/>
        <end position="276"/>
    </location>
</feature>
<keyword evidence="4" id="KW-0812">Transmembrane</keyword>
<dbReference type="Pfam" id="PF12796">
    <property type="entry name" value="Ank_2"/>
    <property type="match status" value="1"/>
</dbReference>
<dbReference type="InterPro" id="IPR036770">
    <property type="entry name" value="Ankyrin_rpt-contain_sf"/>
</dbReference>
<dbReference type="AlphaFoldDB" id="A0A7C9LC51"/>
<dbReference type="PANTHER" id="PTHR24189">
    <property type="entry name" value="MYOTROPHIN"/>
    <property type="match status" value="1"/>
</dbReference>
<reference evidence="5 6" key="1">
    <citation type="submission" date="2019-09" db="EMBL/GenBank/DDBJ databases">
        <title>Prevotella A2879 sp. nov., isolated from an abscess of a patient.</title>
        <authorList>
            <person name="Buhl M."/>
            <person name="Oberhettinger P."/>
        </authorList>
    </citation>
    <scope>NUCLEOTIDE SEQUENCE [LARGE SCALE GENOMIC DNA]</scope>
    <source>
        <strain evidence="5 6">A2879</strain>
    </source>
</reference>
<feature type="transmembrane region" description="Helical" evidence="4">
    <location>
        <begin position="80"/>
        <end position="102"/>
    </location>
</feature>
<dbReference type="Gene3D" id="1.25.40.20">
    <property type="entry name" value="Ankyrin repeat-containing domain"/>
    <property type="match status" value="1"/>
</dbReference>
<keyword evidence="6" id="KW-1185">Reference proteome</keyword>
<dbReference type="PROSITE" id="PS50297">
    <property type="entry name" value="ANK_REP_REGION"/>
    <property type="match status" value="1"/>
</dbReference>
<dbReference type="Proteomes" id="UP000482295">
    <property type="component" value="Unassembled WGS sequence"/>
</dbReference>
<evidence type="ECO:0000256" key="1">
    <source>
        <dbReference type="ARBA" id="ARBA00022737"/>
    </source>
</evidence>
<proteinExistence type="predicted"/>
<keyword evidence="4" id="KW-1133">Transmembrane helix</keyword>
<dbReference type="PANTHER" id="PTHR24189:SF50">
    <property type="entry name" value="ANKYRIN REPEAT AND SOCS BOX PROTEIN 2"/>
    <property type="match status" value="1"/>
</dbReference>
<evidence type="ECO:0000256" key="3">
    <source>
        <dbReference type="PROSITE-ProRule" id="PRU00023"/>
    </source>
</evidence>
<dbReference type="EMBL" id="VVIQ01000006">
    <property type="protein sequence ID" value="MUL28092.1"/>
    <property type="molecule type" value="Genomic_DNA"/>
</dbReference>
<keyword evidence="2 3" id="KW-0040">ANK repeat</keyword>
<keyword evidence="1" id="KW-0677">Repeat</keyword>
<accession>A0A7C9LC51</accession>
<dbReference type="SUPFAM" id="SSF48403">
    <property type="entry name" value="Ankyrin repeat"/>
    <property type="match status" value="1"/>
</dbReference>
<evidence type="ECO:0000313" key="6">
    <source>
        <dbReference type="Proteomes" id="UP000482295"/>
    </source>
</evidence>
<dbReference type="SMART" id="SM00248">
    <property type="entry name" value="ANK"/>
    <property type="match status" value="4"/>
</dbReference>
<sequence length="362" mass="41236">MEKSIVDKNLPLWLRVLSWAFLLPVLLAPLVFYGSIFLFDNPPSEWEALGIFFLVNSYSLWLIGVVKLSGALYRRYHKAYISILPHAFLTLIISLLITWISLRPVDPSTLDEYDYRIFRNTPVAELATAVQANDTMEINRILSTQPTLVNYQDTIYGQSLLMFACMDGHLAIVRTLLRHGANPNLYEWGEGKTALIRLCNKESPTEEQLKIAEELLRHGAMVKPMRVRLKECQRISSPDAGDTTCVEPLSTAASWSTVPMVKLLLNYGADVNFQSQYTIDNITYNNAPAVALAMISEHYPIVVCLLEHGANPHLTFYQNKETLLSLVEKKLKEADLPPYDKAQIEQIKRVITAYDREHKHHY</sequence>
<dbReference type="RefSeq" id="WP_155716069.1">
    <property type="nucleotide sequence ID" value="NZ_VVIQ01000006.1"/>
</dbReference>
<name>A0A7C9LC51_9BACT</name>
<feature type="transmembrane region" description="Helical" evidence="4">
    <location>
        <begin position="48"/>
        <end position="68"/>
    </location>
</feature>
<comment type="caution">
    <text evidence="5">The sequence shown here is derived from an EMBL/GenBank/DDBJ whole genome shotgun (WGS) entry which is preliminary data.</text>
</comment>
<gene>
    <name evidence="5" type="ORF">F0475_07220</name>
</gene>
<evidence type="ECO:0000256" key="4">
    <source>
        <dbReference type="SAM" id="Phobius"/>
    </source>
</evidence>